<feature type="non-terminal residue" evidence="2">
    <location>
        <position position="1"/>
    </location>
</feature>
<gene>
    <name evidence="2" type="ORF">S06H3_64075</name>
</gene>
<accession>X1P111</accession>
<dbReference type="InterPro" id="IPR036844">
    <property type="entry name" value="Hint_dom_sf"/>
</dbReference>
<dbReference type="EMBL" id="BARV01042680">
    <property type="protein sequence ID" value="GAI49962.1"/>
    <property type="molecule type" value="Genomic_DNA"/>
</dbReference>
<dbReference type="InterPro" id="IPR003586">
    <property type="entry name" value="Hint_dom_C"/>
</dbReference>
<sequence>EFYLRKNRAIPKFKITKIIIPSDFVKKFNQIGFISKRKKEILGELCQRTPKGMRIDSDENYIYPQITKIEEVGKKENYCFNIPLERNFFANDILVHNCDGDESSIMLLGDVLLNFSKSFLPEHRGG</sequence>
<comment type="caution">
    <text evidence="2">The sequence shown here is derived from an EMBL/GenBank/DDBJ whole genome shotgun (WGS) entry which is preliminary data.</text>
</comment>
<dbReference type="SMART" id="SM00305">
    <property type="entry name" value="HintC"/>
    <property type="match status" value="1"/>
</dbReference>
<dbReference type="InterPro" id="IPR056172">
    <property type="entry name" value="PolC_DP2_cat_dom"/>
</dbReference>
<dbReference type="AlphaFoldDB" id="X1P111"/>
<dbReference type="InterPro" id="IPR030934">
    <property type="entry name" value="Intein_C"/>
</dbReference>
<evidence type="ECO:0000313" key="2">
    <source>
        <dbReference type="EMBL" id="GAI49962.1"/>
    </source>
</evidence>
<dbReference type="Gene3D" id="2.170.16.10">
    <property type="entry name" value="Hedgehog/Intein (Hint) domain"/>
    <property type="match status" value="1"/>
</dbReference>
<dbReference type="Pfam" id="PF24846">
    <property type="entry name" value="PolC_DP2_cat"/>
    <property type="match status" value="1"/>
</dbReference>
<dbReference type="SUPFAM" id="SSF51294">
    <property type="entry name" value="Hedgehog/intein (Hint) domain"/>
    <property type="match status" value="1"/>
</dbReference>
<reference evidence="2" key="1">
    <citation type="journal article" date="2014" name="Front. Microbiol.">
        <title>High frequency of phylogenetically diverse reductive dehalogenase-homologous genes in deep subseafloor sedimentary metagenomes.</title>
        <authorList>
            <person name="Kawai M."/>
            <person name="Futagami T."/>
            <person name="Toyoda A."/>
            <person name="Takaki Y."/>
            <person name="Nishi S."/>
            <person name="Hori S."/>
            <person name="Arai W."/>
            <person name="Tsubouchi T."/>
            <person name="Morono Y."/>
            <person name="Uchiyama I."/>
            <person name="Ito T."/>
            <person name="Fujiyama A."/>
            <person name="Inagaki F."/>
            <person name="Takami H."/>
        </authorList>
    </citation>
    <scope>NUCLEOTIDE SEQUENCE</scope>
    <source>
        <strain evidence="2">Expedition CK06-06</strain>
    </source>
</reference>
<dbReference type="PROSITE" id="PS50818">
    <property type="entry name" value="INTEIN_C_TER"/>
    <property type="match status" value="1"/>
</dbReference>
<name>X1P111_9ZZZZ</name>
<organism evidence="2">
    <name type="scientific">marine sediment metagenome</name>
    <dbReference type="NCBI Taxonomy" id="412755"/>
    <lineage>
        <taxon>unclassified sequences</taxon>
        <taxon>metagenomes</taxon>
        <taxon>ecological metagenomes</taxon>
    </lineage>
</organism>
<feature type="non-terminal residue" evidence="2">
    <location>
        <position position="126"/>
    </location>
</feature>
<proteinExistence type="predicted"/>
<evidence type="ECO:0000259" key="1">
    <source>
        <dbReference type="SMART" id="SM00305"/>
    </source>
</evidence>
<feature type="domain" description="Hint" evidence="1">
    <location>
        <begin position="58"/>
        <end position="103"/>
    </location>
</feature>
<protein>
    <recommendedName>
        <fullName evidence="1">Hint domain-containing protein</fullName>
    </recommendedName>
</protein>